<name>S7W718_SPRLO</name>
<accession>S7W718</accession>
<dbReference type="EMBL" id="ATCN01000678">
    <property type="protein sequence ID" value="EPR78601.1"/>
    <property type="molecule type" value="Genomic_DNA"/>
</dbReference>
<sequence>MITKKYLLIVFIIAFLFLIVLFTKEKLENRKIAKRNNKDKSLTDISYKKEQNPININLDNSQYKKLQYLDIYDRSKKDYFNNHRPDTNGDKPHKDNLENKKIVSPENKTELCNLQFPDNYKISTHSYLRDKNISIIPVYMPVNITSNINLIAQIFKESDKDEKRYENLIEDHSNDIISLYNEIPKHSLLQNKTGICYLNSAIQTIFRCKGILYFLENVF</sequence>
<feature type="non-terminal residue" evidence="2">
    <location>
        <position position="219"/>
    </location>
</feature>
<proteinExistence type="predicted"/>
<gene>
    <name evidence="2" type="ORF">SLOPH_1079</name>
</gene>
<feature type="transmembrane region" description="Helical" evidence="1">
    <location>
        <begin position="6"/>
        <end position="23"/>
    </location>
</feature>
<dbReference type="InParanoid" id="S7W718"/>
<comment type="caution">
    <text evidence="2">The sequence shown here is derived from an EMBL/GenBank/DDBJ whole genome shotgun (WGS) entry which is preliminary data.</text>
</comment>
<reference evidence="3" key="1">
    <citation type="journal article" date="2013" name="PLoS Genet.">
        <title>The genome of Spraguea lophii and the basis of host-microsporidian interactions.</title>
        <authorList>
            <person name="Campbell S.E."/>
            <person name="Williams T.A."/>
            <person name="Yousuf A."/>
            <person name="Soanes D.M."/>
            <person name="Paszkiewicz K.H."/>
            <person name="Williams B.A.P."/>
        </authorList>
    </citation>
    <scope>NUCLEOTIDE SEQUENCE [LARGE SCALE GENOMIC DNA]</scope>
    <source>
        <strain evidence="3">42_110</strain>
    </source>
</reference>
<dbReference type="Proteomes" id="UP000014978">
    <property type="component" value="Unassembled WGS sequence"/>
</dbReference>
<dbReference type="VEuPathDB" id="MicrosporidiaDB:SLOPH_1079"/>
<dbReference type="AlphaFoldDB" id="S7W718"/>
<keyword evidence="1" id="KW-1133">Transmembrane helix</keyword>
<protein>
    <submittedName>
        <fullName evidence="2">Uncharacterized protein</fullName>
    </submittedName>
</protein>
<evidence type="ECO:0000313" key="2">
    <source>
        <dbReference type="EMBL" id="EPR78601.1"/>
    </source>
</evidence>
<evidence type="ECO:0000256" key="1">
    <source>
        <dbReference type="SAM" id="Phobius"/>
    </source>
</evidence>
<keyword evidence="1" id="KW-0812">Transmembrane</keyword>
<keyword evidence="3" id="KW-1185">Reference proteome</keyword>
<organism evidence="2 3">
    <name type="scientific">Spraguea lophii (strain 42_110)</name>
    <name type="common">Microsporidian parasite</name>
    <dbReference type="NCBI Taxonomy" id="1358809"/>
    <lineage>
        <taxon>Eukaryota</taxon>
        <taxon>Fungi</taxon>
        <taxon>Fungi incertae sedis</taxon>
        <taxon>Microsporidia</taxon>
        <taxon>Spragueidae</taxon>
        <taxon>Spraguea</taxon>
    </lineage>
</organism>
<evidence type="ECO:0000313" key="3">
    <source>
        <dbReference type="Proteomes" id="UP000014978"/>
    </source>
</evidence>
<keyword evidence="1" id="KW-0472">Membrane</keyword>
<dbReference type="HOGENOM" id="CLU_110091_0_0_1"/>